<dbReference type="Proteomes" id="UP000784294">
    <property type="component" value="Unassembled WGS sequence"/>
</dbReference>
<keyword evidence="3" id="KW-1185">Reference proteome</keyword>
<gene>
    <name evidence="2" type="ORF">PXEA_LOCUS20598</name>
</gene>
<proteinExistence type="predicted"/>
<sequence length="66" mass="7371">METKISTLSPDVSQLADKARKDAEAIDVLMRDAERARSQAKNMLQDLQSLEVRLCSSGWDFGRNSS</sequence>
<evidence type="ECO:0000256" key="1">
    <source>
        <dbReference type="SAM" id="Coils"/>
    </source>
</evidence>
<organism evidence="2 3">
    <name type="scientific">Protopolystoma xenopodis</name>
    <dbReference type="NCBI Taxonomy" id="117903"/>
    <lineage>
        <taxon>Eukaryota</taxon>
        <taxon>Metazoa</taxon>
        <taxon>Spiralia</taxon>
        <taxon>Lophotrochozoa</taxon>
        <taxon>Platyhelminthes</taxon>
        <taxon>Monogenea</taxon>
        <taxon>Polyopisthocotylea</taxon>
        <taxon>Polystomatidea</taxon>
        <taxon>Polystomatidae</taxon>
        <taxon>Protopolystoma</taxon>
    </lineage>
</organism>
<keyword evidence="1" id="KW-0175">Coiled coil</keyword>
<protein>
    <submittedName>
        <fullName evidence="2">Uncharacterized protein</fullName>
    </submittedName>
</protein>
<comment type="caution">
    <text evidence="2">The sequence shown here is derived from an EMBL/GenBank/DDBJ whole genome shotgun (WGS) entry which is preliminary data.</text>
</comment>
<dbReference type="AlphaFoldDB" id="A0A3S5AWL3"/>
<accession>A0A3S5AWL3</accession>
<feature type="coiled-coil region" evidence="1">
    <location>
        <begin position="26"/>
        <end position="53"/>
    </location>
</feature>
<reference evidence="2" key="1">
    <citation type="submission" date="2018-11" db="EMBL/GenBank/DDBJ databases">
        <authorList>
            <consortium name="Pathogen Informatics"/>
        </authorList>
    </citation>
    <scope>NUCLEOTIDE SEQUENCE</scope>
</reference>
<dbReference type="EMBL" id="CAAALY010085280">
    <property type="protein sequence ID" value="VEL27158.1"/>
    <property type="molecule type" value="Genomic_DNA"/>
</dbReference>
<evidence type="ECO:0000313" key="2">
    <source>
        <dbReference type="EMBL" id="VEL27158.1"/>
    </source>
</evidence>
<name>A0A3S5AWL3_9PLAT</name>
<evidence type="ECO:0000313" key="3">
    <source>
        <dbReference type="Proteomes" id="UP000784294"/>
    </source>
</evidence>